<dbReference type="EMBL" id="MHQO01000022">
    <property type="protein sequence ID" value="OHA06842.1"/>
    <property type="molecule type" value="Genomic_DNA"/>
</dbReference>
<dbReference type="Proteomes" id="UP000177982">
    <property type="component" value="Unassembled WGS sequence"/>
</dbReference>
<sequence length="67" mass="7404">MNPKNAASTISITLARGEGCLPPFVLFPLFGTGILPLFVKDYNPTVANRDKKTTSRLIFWLISSEHP</sequence>
<reference evidence="1 2" key="1">
    <citation type="journal article" date="2016" name="Nat. Commun.">
        <title>Thousands of microbial genomes shed light on interconnected biogeochemical processes in an aquifer system.</title>
        <authorList>
            <person name="Anantharaman K."/>
            <person name="Brown C.T."/>
            <person name="Hug L.A."/>
            <person name="Sharon I."/>
            <person name="Castelle C.J."/>
            <person name="Probst A.J."/>
            <person name="Thomas B.C."/>
            <person name="Singh A."/>
            <person name="Wilkins M.J."/>
            <person name="Karaoz U."/>
            <person name="Brodie E.L."/>
            <person name="Williams K.H."/>
            <person name="Hubbard S.S."/>
            <person name="Banfield J.F."/>
        </authorList>
    </citation>
    <scope>NUCLEOTIDE SEQUENCE [LARGE SCALE GENOMIC DNA]</scope>
</reference>
<organism evidence="1 2">
    <name type="scientific">Candidatus Sungbacteria bacterium RIFCSPLOWO2_01_FULL_47_10</name>
    <dbReference type="NCBI Taxonomy" id="1802276"/>
    <lineage>
        <taxon>Bacteria</taxon>
        <taxon>Candidatus Sungiibacteriota</taxon>
    </lineage>
</organism>
<comment type="caution">
    <text evidence="1">The sequence shown here is derived from an EMBL/GenBank/DDBJ whole genome shotgun (WGS) entry which is preliminary data.</text>
</comment>
<protein>
    <submittedName>
        <fullName evidence="1">Uncharacterized protein</fullName>
    </submittedName>
</protein>
<gene>
    <name evidence="1" type="ORF">A2934_00575</name>
</gene>
<evidence type="ECO:0000313" key="2">
    <source>
        <dbReference type="Proteomes" id="UP000177982"/>
    </source>
</evidence>
<evidence type="ECO:0000313" key="1">
    <source>
        <dbReference type="EMBL" id="OHA06842.1"/>
    </source>
</evidence>
<accession>A0A1G2L7N6</accession>
<name>A0A1G2L7N6_9BACT</name>
<dbReference type="AlphaFoldDB" id="A0A1G2L7N6"/>
<proteinExistence type="predicted"/>